<name>A0AAW2KYZ4_9LAMI</name>
<protein>
    <submittedName>
        <fullName evidence="1">Uncharacterized protein</fullName>
    </submittedName>
</protein>
<reference evidence="1" key="1">
    <citation type="submission" date="2020-06" db="EMBL/GenBank/DDBJ databases">
        <authorList>
            <person name="Li T."/>
            <person name="Hu X."/>
            <person name="Zhang T."/>
            <person name="Song X."/>
            <person name="Zhang H."/>
            <person name="Dai N."/>
            <person name="Sheng W."/>
            <person name="Hou X."/>
            <person name="Wei L."/>
        </authorList>
    </citation>
    <scope>NUCLEOTIDE SEQUENCE</scope>
    <source>
        <strain evidence="1">G01</strain>
        <tissue evidence="1">Leaf</tissue>
    </source>
</reference>
<evidence type="ECO:0000313" key="1">
    <source>
        <dbReference type="EMBL" id="KAL0311140.1"/>
    </source>
</evidence>
<reference evidence="1" key="2">
    <citation type="journal article" date="2024" name="Plant">
        <title>Genomic evolution and insights into agronomic trait innovations of Sesamum species.</title>
        <authorList>
            <person name="Miao H."/>
            <person name="Wang L."/>
            <person name="Qu L."/>
            <person name="Liu H."/>
            <person name="Sun Y."/>
            <person name="Le M."/>
            <person name="Wang Q."/>
            <person name="Wei S."/>
            <person name="Zheng Y."/>
            <person name="Lin W."/>
            <person name="Duan Y."/>
            <person name="Cao H."/>
            <person name="Xiong S."/>
            <person name="Wang X."/>
            <person name="Wei L."/>
            <person name="Li C."/>
            <person name="Ma Q."/>
            <person name="Ju M."/>
            <person name="Zhao R."/>
            <person name="Li G."/>
            <person name="Mu C."/>
            <person name="Tian Q."/>
            <person name="Mei H."/>
            <person name="Zhang T."/>
            <person name="Gao T."/>
            <person name="Zhang H."/>
        </authorList>
    </citation>
    <scope>NUCLEOTIDE SEQUENCE</scope>
    <source>
        <strain evidence="1">G01</strain>
    </source>
</reference>
<proteinExistence type="predicted"/>
<dbReference type="EMBL" id="JACGWK010000016">
    <property type="protein sequence ID" value="KAL0311140.1"/>
    <property type="molecule type" value="Genomic_DNA"/>
</dbReference>
<accession>A0AAW2KYZ4</accession>
<dbReference type="AlphaFoldDB" id="A0AAW2KYZ4"/>
<sequence length="289" mass="33506">MIEKAWEGELGTDPTMGLIQKIRSYRLGLMQWDRSCFGNIPGELRNLMSSSILSQTKRLLLLYEREETMWKQRGNTLWLKKGDCNTSFFHGRATKRRQRREIKKLKKNDGTYVERETDLQEVILEYFSTIFTSSLPNSGVIEEIIACIEPNVSEAMNEALIRPFTSEEVKLALDVTHPLKSPVPNDSLLLKIGIYGRKFFWDQDYNRKIHWVSWPVLCKNKEDSDLGFKRLCLQNLALLETGLALVVNPDGMAYSVLQAKYFPKATSFVHRWARTYPLPGTQFKLLDLY</sequence>
<gene>
    <name evidence="1" type="ORF">Sangu_2408700</name>
</gene>
<comment type="caution">
    <text evidence="1">The sequence shown here is derived from an EMBL/GenBank/DDBJ whole genome shotgun (WGS) entry which is preliminary data.</text>
</comment>
<organism evidence="1">
    <name type="scientific">Sesamum angustifolium</name>
    <dbReference type="NCBI Taxonomy" id="2727405"/>
    <lineage>
        <taxon>Eukaryota</taxon>
        <taxon>Viridiplantae</taxon>
        <taxon>Streptophyta</taxon>
        <taxon>Embryophyta</taxon>
        <taxon>Tracheophyta</taxon>
        <taxon>Spermatophyta</taxon>
        <taxon>Magnoliopsida</taxon>
        <taxon>eudicotyledons</taxon>
        <taxon>Gunneridae</taxon>
        <taxon>Pentapetalae</taxon>
        <taxon>asterids</taxon>
        <taxon>lamiids</taxon>
        <taxon>Lamiales</taxon>
        <taxon>Pedaliaceae</taxon>
        <taxon>Sesamum</taxon>
    </lineage>
</organism>